<dbReference type="EMBL" id="JBHTAI010000002">
    <property type="protein sequence ID" value="MFC7147756.1"/>
    <property type="molecule type" value="Genomic_DNA"/>
</dbReference>
<dbReference type="RefSeq" id="WP_378107659.1">
    <property type="nucleotide sequence ID" value="NZ_JBHSUP010000026.1"/>
</dbReference>
<gene>
    <name evidence="2" type="ORF">ACFQMJ_04320</name>
</gene>
<organism evidence="2 3">
    <name type="scientific">Cohnella cellulosilytica</name>
    <dbReference type="NCBI Taxonomy" id="986710"/>
    <lineage>
        <taxon>Bacteria</taxon>
        <taxon>Bacillati</taxon>
        <taxon>Bacillota</taxon>
        <taxon>Bacilli</taxon>
        <taxon>Bacillales</taxon>
        <taxon>Paenibacillaceae</taxon>
        <taxon>Cohnella</taxon>
    </lineage>
</organism>
<reference evidence="3" key="1">
    <citation type="journal article" date="2019" name="Int. J. Syst. Evol. Microbiol.">
        <title>The Global Catalogue of Microorganisms (GCM) 10K type strain sequencing project: providing services to taxonomists for standard genome sequencing and annotation.</title>
        <authorList>
            <consortium name="The Broad Institute Genomics Platform"/>
            <consortium name="The Broad Institute Genome Sequencing Center for Infectious Disease"/>
            <person name="Wu L."/>
            <person name="Ma J."/>
        </authorList>
    </citation>
    <scope>NUCLEOTIDE SEQUENCE [LARGE SCALE GENOMIC DNA]</scope>
    <source>
        <strain evidence="3">KCTC 12907</strain>
    </source>
</reference>
<feature type="transmembrane region" description="Helical" evidence="1">
    <location>
        <begin position="63"/>
        <end position="83"/>
    </location>
</feature>
<keyword evidence="3" id="KW-1185">Reference proteome</keyword>
<keyword evidence="1" id="KW-1133">Transmembrane helix</keyword>
<evidence type="ECO:0000313" key="3">
    <source>
        <dbReference type="Proteomes" id="UP001596378"/>
    </source>
</evidence>
<proteinExistence type="predicted"/>
<dbReference type="Proteomes" id="UP001596378">
    <property type="component" value="Unassembled WGS sequence"/>
</dbReference>
<name>A0ABW2F3H9_9BACL</name>
<evidence type="ECO:0000313" key="2">
    <source>
        <dbReference type="EMBL" id="MFC7147756.1"/>
    </source>
</evidence>
<evidence type="ECO:0000256" key="1">
    <source>
        <dbReference type="SAM" id="Phobius"/>
    </source>
</evidence>
<comment type="caution">
    <text evidence="2">The sequence shown here is derived from an EMBL/GenBank/DDBJ whole genome shotgun (WGS) entry which is preliminary data.</text>
</comment>
<keyword evidence="1" id="KW-0472">Membrane</keyword>
<evidence type="ECO:0008006" key="4">
    <source>
        <dbReference type="Google" id="ProtNLM"/>
    </source>
</evidence>
<keyword evidence="1" id="KW-0812">Transmembrane</keyword>
<accession>A0ABW2F3H9</accession>
<protein>
    <recommendedName>
        <fullName evidence="4">LPXTG cell wall anchor domain-containing protein</fullName>
    </recommendedName>
</protein>
<sequence length="89" mass="9685">MGQWTPEQYEETYQAYLELQSKPNKSDKSVAESPVTAAYKTINDGAGAAALSVTAARQTFSPFRTSLIVGGAGAAVLLIFLILKRKRQY</sequence>